<evidence type="ECO:0000313" key="5">
    <source>
        <dbReference type="Proteomes" id="UP000734854"/>
    </source>
</evidence>
<evidence type="ECO:0000256" key="3">
    <source>
        <dbReference type="ARBA" id="ARBA00022746"/>
    </source>
</evidence>
<keyword evidence="5" id="KW-1185">Reference proteome</keyword>
<proteinExistence type="predicted"/>
<gene>
    <name evidence="4" type="ORF">ZIOFF_050466</name>
</gene>
<dbReference type="GO" id="GO:0010287">
    <property type="term" value="C:plastoglobule"/>
    <property type="evidence" value="ECO:0007669"/>
    <property type="project" value="UniProtKB-ARBA"/>
</dbReference>
<sequence length="90" mass="10386">MLRLVKKYFNFKGCLGYLKGRTDELVDGPIASHITPTALDHWQDRLEDLFNGQPYDMYDAALSDTVSKYPVDIQPFKDLIEGMRMDLQKS</sequence>
<comment type="catalytic activity">
    <reaction evidence="1">
        <text>2 (2E,6E,10E)-geranylgeranyl diphosphate = 15-cis-phytoene + 2 diphosphate</text>
        <dbReference type="Rhea" id="RHEA:34475"/>
        <dbReference type="ChEBI" id="CHEBI:27787"/>
        <dbReference type="ChEBI" id="CHEBI:33019"/>
        <dbReference type="ChEBI" id="CHEBI:58756"/>
        <dbReference type="EC" id="2.5.1.32"/>
    </reaction>
</comment>
<evidence type="ECO:0000313" key="4">
    <source>
        <dbReference type="EMBL" id="KAG6489205.1"/>
    </source>
</evidence>
<evidence type="ECO:0000256" key="2">
    <source>
        <dbReference type="ARBA" id="ARBA00012396"/>
    </source>
</evidence>
<dbReference type="EC" id="2.5.1.32" evidence="2"/>
<dbReference type="GO" id="GO:0016117">
    <property type="term" value="P:carotenoid biosynthetic process"/>
    <property type="evidence" value="ECO:0007669"/>
    <property type="project" value="UniProtKB-KW"/>
</dbReference>
<keyword evidence="3" id="KW-0125">Carotenoid biosynthesis</keyword>
<dbReference type="Gene3D" id="1.10.600.10">
    <property type="entry name" value="Farnesyl Diphosphate Synthase"/>
    <property type="match status" value="1"/>
</dbReference>
<dbReference type="EMBL" id="JACMSC010000014">
    <property type="protein sequence ID" value="KAG6489205.1"/>
    <property type="molecule type" value="Genomic_DNA"/>
</dbReference>
<protein>
    <recommendedName>
        <fullName evidence="2">15-cis-phytoene synthase</fullName>
        <ecNumber evidence="2">2.5.1.32</ecNumber>
    </recommendedName>
</protein>
<dbReference type="Pfam" id="PF00494">
    <property type="entry name" value="SQS_PSY"/>
    <property type="match status" value="1"/>
</dbReference>
<reference evidence="4 5" key="1">
    <citation type="submission" date="2020-08" db="EMBL/GenBank/DDBJ databases">
        <title>Plant Genome Project.</title>
        <authorList>
            <person name="Zhang R.-G."/>
        </authorList>
    </citation>
    <scope>NUCLEOTIDE SEQUENCE [LARGE SCALE GENOMIC DNA]</scope>
    <source>
        <tissue evidence="4">Rhizome</tissue>
    </source>
</reference>
<dbReference type="PANTHER" id="PTHR31480">
    <property type="entry name" value="BIFUNCTIONAL LYCOPENE CYCLASE/PHYTOENE SYNTHASE"/>
    <property type="match status" value="1"/>
</dbReference>
<comment type="caution">
    <text evidence="4">The sequence shown here is derived from an EMBL/GenBank/DDBJ whole genome shotgun (WGS) entry which is preliminary data.</text>
</comment>
<accession>A0A8J5FJ22</accession>
<dbReference type="InterPro" id="IPR002060">
    <property type="entry name" value="Squ/phyt_synthse"/>
</dbReference>
<dbReference type="AlphaFoldDB" id="A0A8J5FJ22"/>
<dbReference type="InterPro" id="IPR008949">
    <property type="entry name" value="Isoprenoid_synthase_dom_sf"/>
</dbReference>
<dbReference type="SUPFAM" id="SSF48576">
    <property type="entry name" value="Terpenoid synthases"/>
    <property type="match status" value="1"/>
</dbReference>
<organism evidence="4 5">
    <name type="scientific">Zingiber officinale</name>
    <name type="common">Ginger</name>
    <name type="synonym">Amomum zingiber</name>
    <dbReference type="NCBI Taxonomy" id="94328"/>
    <lineage>
        <taxon>Eukaryota</taxon>
        <taxon>Viridiplantae</taxon>
        <taxon>Streptophyta</taxon>
        <taxon>Embryophyta</taxon>
        <taxon>Tracheophyta</taxon>
        <taxon>Spermatophyta</taxon>
        <taxon>Magnoliopsida</taxon>
        <taxon>Liliopsida</taxon>
        <taxon>Zingiberales</taxon>
        <taxon>Zingiberaceae</taxon>
        <taxon>Zingiber</taxon>
    </lineage>
</organism>
<evidence type="ECO:0000256" key="1">
    <source>
        <dbReference type="ARBA" id="ARBA00001805"/>
    </source>
</evidence>
<name>A0A8J5FJ22_ZINOF</name>
<dbReference type="GO" id="GO:0046905">
    <property type="term" value="F:15-cis-phytoene synthase activity"/>
    <property type="evidence" value="ECO:0007669"/>
    <property type="project" value="UniProtKB-EC"/>
</dbReference>
<dbReference type="Proteomes" id="UP000734854">
    <property type="component" value="Unassembled WGS sequence"/>
</dbReference>